<organism evidence="7 8">
    <name type="scientific">Candida albicans (strain WO-1)</name>
    <name type="common">Yeast</name>
    <dbReference type="NCBI Taxonomy" id="294748"/>
    <lineage>
        <taxon>Eukaryota</taxon>
        <taxon>Fungi</taxon>
        <taxon>Dikarya</taxon>
        <taxon>Ascomycota</taxon>
        <taxon>Saccharomycotina</taxon>
        <taxon>Pichiomycetes</taxon>
        <taxon>Debaryomycetaceae</taxon>
        <taxon>Candida/Lodderomyces clade</taxon>
        <taxon>Candida</taxon>
    </lineage>
</organism>
<dbReference type="VEuPathDB" id="FungiDB:CAWG_01160"/>
<dbReference type="PaxDb" id="5476-C4YF49"/>
<feature type="domain" description="Septin-type G" evidence="6">
    <location>
        <begin position="33"/>
        <end position="357"/>
    </location>
</feature>
<dbReference type="InterPro" id="IPR030379">
    <property type="entry name" value="G_SEPTIN_dom"/>
</dbReference>
<feature type="compositionally biased region" description="Polar residues" evidence="5">
    <location>
        <begin position="401"/>
        <end position="417"/>
    </location>
</feature>
<accession>C4YF49</accession>
<comment type="subcellular location">
    <subcellularLocation>
        <location evidence="1">Bud neck</location>
    </subcellularLocation>
</comment>
<dbReference type="PANTHER" id="PTHR18884">
    <property type="entry name" value="SEPTIN"/>
    <property type="match status" value="1"/>
</dbReference>
<keyword evidence="8" id="KW-1185">Reference proteome</keyword>
<dbReference type="InterPro" id="IPR025662">
    <property type="entry name" value="Sigma_54_int_dom_ATP-bd_1"/>
</dbReference>
<dbReference type="GO" id="GO:0032156">
    <property type="term" value="C:septin cytoskeleton"/>
    <property type="evidence" value="ECO:0007669"/>
    <property type="project" value="UniProtKB-ARBA"/>
</dbReference>
<keyword evidence="3 4" id="KW-0342">GTP-binding</keyword>
<dbReference type="CDD" id="cd01850">
    <property type="entry name" value="CDC_Septin"/>
    <property type="match status" value="1"/>
</dbReference>
<feature type="compositionally biased region" description="Basic and acidic residues" evidence="5">
    <location>
        <begin position="472"/>
        <end position="483"/>
    </location>
</feature>
<dbReference type="OMA" id="IQECKFL"/>
<feature type="compositionally biased region" description="Low complexity" evidence="5">
    <location>
        <begin position="429"/>
        <end position="442"/>
    </location>
</feature>
<dbReference type="Gene3D" id="3.40.50.300">
    <property type="entry name" value="P-loop containing nucleotide triphosphate hydrolases"/>
    <property type="match status" value="1"/>
</dbReference>
<sequence length="665" mass="75289">MSRFDYRNTSKNTSVVDPDHSSPIINYRKDAKKGIKFTFMVVGESGTGKTTFINSLLNKKVLNHRYEKLSPTVGDTKTLMFTSAKSVALPNTSILTKNEFNPRTINEEPGIALTETHIEIIDDDNQKLLLNIIDTPGFGENLNNELCFIEIENYLKQQFDLVLAEETRIKRNPRFVDTRVHVMLYFITPTGHGLREIDIQCMKRLSKYVNIIPVIGKADSFTLTELQHFKQQIRIDIQKFNVPTFQFDNSLNDYDEDEDYDLIQECKFLTNLQPFAVVTSEDVFEVRESTTNTKGNNDKPKIIRARKYPWGLVDINDTRYSDFPILKSVLLGSHLQDLKDLTHDFLYETYRTERLTKVTGNGQAFDDEENEDAEFHDTVEHQLNDSNRGVGGDDNNNNNNTSTIPSMSNLAQLTTSTNEHDASHIDNNSITSTSSSIKKSTSMLIDDHPSSSPKLKNISSFTSSTSTVSLEGGEKEGGHHDRGANSTSTSTNNNNNAFKRLSIGPQRNQLRQISETVPYVLRHERILERQQKLEEMEQASARELANRAALLEKKAAQLKAKEKALRQLELNRQKQEESATSSLHRKDSDISGSVQSGGVDDGKFESTNNNNNRNGYGYGHGHGHGQSHEYDNSEYHHDDSTPNYETSRLQKDETLTDLHSIVSNH</sequence>
<keyword evidence="2 4" id="KW-0547">Nucleotide-binding</keyword>
<dbReference type="EMBL" id="CH672346">
    <property type="protein sequence ID" value="EEQ42935.1"/>
    <property type="molecule type" value="Genomic_DNA"/>
</dbReference>
<evidence type="ECO:0000256" key="3">
    <source>
        <dbReference type="ARBA" id="ARBA00023134"/>
    </source>
</evidence>
<feature type="compositionally biased region" description="Low complexity" evidence="5">
    <location>
        <begin position="459"/>
        <end position="469"/>
    </location>
</feature>
<evidence type="ECO:0000313" key="7">
    <source>
        <dbReference type="EMBL" id="EEQ42935.1"/>
    </source>
</evidence>
<evidence type="ECO:0000256" key="4">
    <source>
        <dbReference type="RuleBase" id="RU004560"/>
    </source>
</evidence>
<feature type="compositionally biased region" description="Low complexity" evidence="5">
    <location>
        <begin position="384"/>
        <end position="400"/>
    </location>
</feature>
<evidence type="ECO:0000259" key="6">
    <source>
        <dbReference type="PROSITE" id="PS51719"/>
    </source>
</evidence>
<dbReference type="Pfam" id="PF00735">
    <property type="entry name" value="Septin"/>
    <property type="match status" value="1"/>
</dbReference>
<feature type="region of interest" description="Disordered" evidence="5">
    <location>
        <begin position="383"/>
        <end position="505"/>
    </location>
</feature>
<dbReference type="PROSITE" id="PS51719">
    <property type="entry name" value="G_SEPTIN"/>
    <property type="match status" value="1"/>
</dbReference>
<feature type="region of interest" description="Disordered" evidence="5">
    <location>
        <begin position="570"/>
        <end position="665"/>
    </location>
</feature>
<dbReference type="PROSITE" id="PS00675">
    <property type="entry name" value="SIGMA54_INTERACT_1"/>
    <property type="match status" value="1"/>
</dbReference>
<evidence type="ECO:0000256" key="1">
    <source>
        <dbReference type="ARBA" id="ARBA00004266"/>
    </source>
</evidence>
<dbReference type="GO" id="GO:0005938">
    <property type="term" value="C:cell cortex"/>
    <property type="evidence" value="ECO:0007669"/>
    <property type="project" value="UniProtKB-ARBA"/>
</dbReference>
<evidence type="ECO:0000256" key="2">
    <source>
        <dbReference type="ARBA" id="ARBA00022741"/>
    </source>
</evidence>
<dbReference type="InterPro" id="IPR016491">
    <property type="entry name" value="Septin"/>
</dbReference>
<dbReference type="Proteomes" id="UP000001429">
    <property type="component" value="Chromosome 1"/>
</dbReference>
<gene>
    <name evidence="7" type="ORF">CAWG_01160</name>
</gene>
<name>C4YF49_CANAW</name>
<dbReference type="GO" id="GO:0005525">
    <property type="term" value="F:GTP binding"/>
    <property type="evidence" value="ECO:0007669"/>
    <property type="project" value="UniProtKB-KW"/>
</dbReference>
<comment type="similarity">
    <text evidence="4">Belongs to the TRAFAC class TrmE-Era-EngA-EngB-Septin-like GTPase superfamily. Septin GTPase family.</text>
</comment>
<dbReference type="GO" id="GO:0005935">
    <property type="term" value="C:cellular bud neck"/>
    <property type="evidence" value="ECO:0007669"/>
    <property type="project" value="UniProtKB-SubCell"/>
</dbReference>
<reference evidence="7 8" key="1">
    <citation type="journal article" date="2009" name="Nature">
        <title>Evolution of pathogenicity and sexual reproduction in eight Candida genomes.</title>
        <authorList>
            <person name="Butler G."/>
            <person name="Rasmussen M.D."/>
            <person name="Lin M.F."/>
            <person name="Santos M.A."/>
            <person name="Sakthikumar S."/>
            <person name="Munro C.A."/>
            <person name="Rheinbay E."/>
            <person name="Grabherr M."/>
            <person name="Forche A."/>
            <person name="Reedy J.L."/>
            <person name="Agrafioti I."/>
            <person name="Arnaud M.B."/>
            <person name="Bates S."/>
            <person name="Brown A.J."/>
            <person name="Brunke S."/>
            <person name="Costanzo M.C."/>
            <person name="Fitzpatrick D.A."/>
            <person name="de Groot P.W."/>
            <person name="Harris D."/>
            <person name="Hoyer L.L."/>
            <person name="Hube B."/>
            <person name="Klis F.M."/>
            <person name="Kodira C."/>
            <person name="Lennard N."/>
            <person name="Logue M.E."/>
            <person name="Martin R."/>
            <person name="Neiman A.M."/>
            <person name="Nikolaou E."/>
            <person name="Quail M.A."/>
            <person name="Quinn J."/>
            <person name="Santos M.C."/>
            <person name="Schmitzberger F.F."/>
            <person name="Sherlock G."/>
            <person name="Shah P."/>
            <person name="Silverstein K.A."/>
            <person name="Skrzypek M.S."/>
            <person name="Soll D."/>
            <person name="Staggs R."/>
            <person name="Stansfield I."/>
            <person name="Stumpf M.P."/>
            <person name="Sudbery P.E."/>
            <person name="Srikantha T."/>
            <person name="Zeng Q."/>
            <person name="Berman J."/>
            <person name="Berriman M."/>
            <person name="Heitman J."/>
            <person name="Gow N.A."/>
            <person name="Lorenz M.C."/>
            <person name="Birren B.W."/>
            <person name="Kellis M."/>
            <person name="Cuomo C.A."/>
        </authorList>
    </citation>
    <scope>NUCLEOTIDE SEQUENCE [LARGE SCALE GENOMIC DNA]</scope>
    <source>
        <strain evidence="7 8">WO-1</strain>
    </source>
</reference>
<dbReference type="OrthoDB" id="416553at2759"/>
<dbReference type="AlphaFoldDB" id="C4YF49"/>
<dbReference type="SUPFAM" id="SSF52540">
    <property type="entry name" value="P-loop containing nucleoside triphosphate hydrolases"/>
    <property type="match status" value="1"/>
</dbReference>
<protein>
    <recommendedName>
        <fullName evidence="6">Septin-type G domain-containing protein</fullName>
    </recommendedName>
</protein>
<evidence type="ECO:0000256" key="5">
    <source>
        <dbReference type="SAM" id="MobiDB-lite"/>
    </source>
</evidence>
<feature type="compositionally biased region" description="Basic and acidic residues" evidence="5">
    <location>
        <begin position="626"/>
        <end position="640"/>
    </location>
</feature>
<dbReference type="InterPro" id="IPR027417">
    <property type="entry name" value="P-loop_NTPase"/>
</dbReference>
<dbReference type="HOGENOM" id="CLU_017718_7_4_1"/>
<proteinExistence type="inferred from homology"/>
<feature type="compositionally biased region" description="Low complexity" evidence="5">
    <location>
        <begin position="485"/>
        <end position="496"/>
    </location>
</feature>
<evidence type="ECO:0000313" key="8">
    <source>
        <dbReference type="Proteomes" id="UP000001429"/>
    </source>
</evidence>